<sequence>MVAVALFFQFFLLLLPQVCSLEFVHPGLMVTNANIELAKNQISAKKDPWLSSWNRLISLQCSNTPYTSSAVNTIYRGDWGTNNANVHLLWQDIAAAFNLALRWKISGDTQYADAAAKILVSWGETLQTLGGGDDKYLTAGLQGYELANAAELLRGYPPFAKNGLAIVTDMLLRVILPMNEKFLNHGEGSEHNVKHFFANWELCNVASAMAIGVLAENQTAWDFGIHYFKNGSGNGCIDNAITNIVQEPGTGNPLGQGQESGRDQGHSALGIQLLGVIGQQAWNQGVDLFSYNGSRILLGAEYFARYNLGNDVPFVPYTNGIVHFSEISSASRGNARPTWELLNNHYVVIKGLDAPWTAKYLNHSLEVFYGYEDGIGSRGGASGYFDGLGWGSLLYRSG</sequence>
<keyword evidence="1 3" id="KW-0732">Signal</keyword>
<dbReference type="InterPro" id="IPR008929">
    <property type="entry name" value="Chondroitin_lyas"/>
</dbReference>
<feature type="chain" id="PRO_5012534024" description="Alginate lyase domain-containing protein" evidence="3">
    <location>
        <begin position="21"/>
        <end position="398"/>
    </location>
</feature>
<dbReference type="InterPro" id="IPR008397">
    <property type="entry name" value="Alginate_lyase_dom"/>
</dbReference>
<dbReference type="OrthoDB" id="5280547at2759"/>
<keyword evidence="6" id="KW-1185">Reference proteome</keyword>
<dbReference type="GO" id="GO:0016829">
    <property type="term" value="F:lyase activity"/>
    <property type="evidence" value="ECO:0007669"/>
    <property type="project" value="UniProtKB-KW"/>
</dbReference>
<feature type="domain" description="Alginate lyase" evidence="4">
    <location>
        <begin position="84"/>
        <end position="308"/>
    </location>
</feature>
<proteinExistence type="predicted"/>
<dbReference type="Proteomes" id="UP000243515">
    <property type="component" value="Unassembled WGS sequence"/>
</dbReference>
<gene>
    <name evidence="5" type="ORF">Egran_04133</name>
</gene>
<evidence type="ECO:0000256" key="2">
    <source>
        <dbReference type="ARBA" id="ARBA00023239"/>
    </source>
</evidence>
<comment type="caution">
    <text evidence="5">The sequence shown here is derived from an EMBL/GenBank/DDBJ whole genome shotgun (WGS) entry which is preliminary data.</text>
</comment>
<dbReference type="SUPFAM" id="SSF48230">
    <property type="entry name" value="Chondroitin AC/alginate lyase"/>
    <property type="match status" value="1"/>
</dbReference>
<feature type="signal peptide" evidence="3">
    <location>
        <begin position="1"/>
        <end position="20"/>
    </location>
</feature>
<dbReference type="Gene3D" id="1.50.10.100">
    <property type="entry name" value="Chondroitin AC/alginate lyase"/>
    <property type="match status" value="1"/>
</dbReference>
<dbReference type="GO" id="GO:0042597">
    <property type="term" value="C:periplasmic space"/>
    <property type="evidence" value="ECO:0007669"/>
    <property type="project" value="InterPro"/>
</dbReference>
<evidence type="ECO:0000256" key="3">
    <source>
        <dbReference type="SAM" id="SignalP"/>
    </source>
</evidence>
<keyword evidence="2" id="KW-0456">Lyase</keyword>
<organism evidence="5 6">
    <name type="scientific">Elaphomyces granulatus</name>
    <dbReference type="NCBI Taxonomy" id="519963"/>
    <lineage>
        <taxon>Eukaryota</taxon>
        <taxon>Fungi</taxon>
        <taxon>Dikarya</taxon>
        <taxon>Ascomycota</taxon>
        <taxon>Pezizomycotina</taxon>
        <taxon>Eurotiomycetes</taxon>
        <taxon>Eurotiomycetidae</taxon>
        <taxon>Eurotiales</taxon>
        <taxon>Elaphomycetaceae</taxon>
        <taxon>Elaphomyces</taxon>
    </lineage>
</organism>
<dbReference type="Pfam" id="PF05426">
    <property type="entry name" value="Alginate_lyase"/>
    <property type="match status" value="1"/>
</dbReference>
<name>A0A232LVL0_9EURO</name>
<evidence type="ECO:0000256" key="1">
    <source>
        <dbReference type="ARBA" id="ARBA00022729"/>
    </source>
</evidence>
<dbReference type="AlphaFoldDB" id="A0A232LVL0"/>
<protein>
    <recommendedName>
        <fullName evidence="4">Alginate lyase domain-containing protein</fullName>
    </recommendedName>
</protein>
<accession>A0A232LVL0</accession>
<dbReference type="EMBL" id="NPHW01004316">
    <property type="protein sequence ID" value="OXV08104.1"/>
    <property type="molecule type" value="Genomic_DNA"/>
</dbReference>
<reference evidence="5 6" key="1">
    <citation type="journal article" date="2015" name="Environ. Microbiol.">
        <title>Metagenome sequence of Elaphomyces granulatus from sporocarp tissue reveals Ascomycota ectomycorrhizal fingerprints of genome expansion and a Proteobacteria-rich microbiome.</title>
        <authorList>
            <person name="Quandt C.A."/>
            <person name="Kohler A."/>
            <person name="Hesse C.N."/>
            <person name="Sharpton T.J."/>
            <person name="Martin F."/>
            <person name="Spatafora J.W."/>
        </authorList>
    </citation>
    <scope>NUCLEOTIDE SEQUENCE [LARGE SCALE GENOMIC DNA]</scope>
    <source>
        <strain evidence="5 6">OSC145934</strain>
    </source>
</reference>
<evidence type="ECO:0000259" key="4">
    <source>
        <dbReference type="Pfam" id="PF05426"/>
    </source>
</evidence>
<evidence type="ECO:0000313" key="5">
    <source>
        <dbReference type="EMBL" id="OXV08104.1"/>
    </source>
</evidence>
<evidence type="ECO:0000313" key="6">
    <source>
        <dbReference type="Proteomes" id="UP000243515"/>
    </source>
</evidence>